<sequence>MEVMICWFVDLTKDNSEVHVAIGIYFVVELRVLKSNSESSLSIFSRDHVRAFLVIINILDIIHLIHQLQSPSPSQSQSIPLPL</sequence>
<dbReference type="Proteomes" id="UP000326757">
    <property type="component" value="Unassembled WGS sequence"/>
</dbReference>
<gene>
    <name evidence="1" type="ORF">EYC80_000973</name>
</gene>
<proteinExistence type="predicted"/>
<evidence type="ECO:0000313" key="1">
    <source>
        <dbReference type="EMBL" id="KAB8298801.1"/>
    </source>
</evidence>
<keyword evidence="2" id="KW-1185">Reference proteome</keyword>
<accession>A0A5N6K8K8</accession>
<dbReference type="EMBL" id="VIGI01000006">
    <property type="protein sequence ID" value="KAB8298801.1"/>
    <property type="molecule type" value="Genomic_DNA"/>
</dbReference>
<comment type="caution">
    <text evidence="1">The sequence shown here is derived from an EMBL/GenBank/DDBJ whole genome shotgun (WGS) entry which is preliminary data.</text>
</comment>
<evidence type="ECO:0000313" key="2">
    <source>
        <dbReference type="Proteomes" id="UP000326757"/>
    </source>
</evidence>
<name>A0A5N6K8K8_MONLA</name>
<reference evidence="1 2" key="1">
    <citation type="submission" date="2019-06" db="EMBL/GenBank/DDBJ databases">
        <title>Genome Sequence of the Brown Rot Fungal Pathogen Monilinia laxa.</title>
        <authorList>
            <person name="De Miccolis Angelini R.M."/>
            <person name="Landi L."/>
            <person name="Abate D."/>
            <person name="Pollastro S."/>
            <person name="Romanazzi G."/>
            <person name="Faretra F."/>
        </authorList>
    </citation>
    <scope>NUCLEOTIDE SEQUENCE [LARGE SCALE GENOMIC DNA]</scope>
    <source>
        <strain evidence="1 2">Mlax316</strain>
    </source>
</reference>
<organism evidence="1 2">
    <name type="scientific">Monilinia laxa</name>
    <name type="common">Brown rot fungus</name>
    <name type="synonym">Sclerotinia laxa</name>
    <dbReference type="NCBI Taxonomy" id="61186"/>
    <lineage>
        <taxon>Eukaryota</taxon>
        <taxon>Fungi</taxon>
        <taxon>Dikarya</taxon>
        <taxon>Ascomycota</taxon>
        <taxon>Pezizomycotina</taxon>
        <taxon>Leotiomycetes</taxon>
        <taxon>Helotiales</taxon>
        <taxon>Sclerotiniaceae</taxon>
        <taxon>Monilinia</taxon>
    </lineage>
</organism>
<protein>
    <submittedName>
        <fullName evidence="1">Uncharacterized protein</fullName>
    </submittedName>
</protein>
<dbReference type="AlphaFoldDB" id="A0A5N6K8K8"/>